<dbReference type="FunFam" id="2.60.120.290:FF:000005">
    <property type="entry name" value="Procollagen C-endopeptidase enhancer 1"/>
    <property type="match status" value="1"/>
</dbReference>
<dbReference type="Gene3D" id="2.60.120.290">
    <property type="entry name" value="Spermadhesin, CUB domain"/>
    <property type="match status" value="1"/>
</dbReference>
<dbReference type="GO" id="GO:0006508">
    <property type="term" value="P:proteolysis"/>
    <property type="evidence" value="ECO:0007669"/>
    <property type="project" value="UniProtKB-KW"/>
</dbReference>
<feature type="signal peptide" evidence="12">
    <location>
        <begin position="1"/>
        <end position="19"/>
    </location>
</feature>
<dbReference type="GO" id="GO:0009566">
    <property type="term" value="P:fertilization"/>
    <property type="evidence" value="ECO:0007669"/>
    <property type="project" value="UniProtKB-ARBA"/>
</dbReference>
<dbReference type="PANTHER" id="PTHR24252:SF7">
    <property type="entry name" value="HYALIN"/>
    <property type="match status" value="1"/>
</dbReference>
<evidence type="ECO:0000256" key="6">
    <source>
        <dbReference type="ARBA" id="ARBA00023157"/>
    </source>
</evidence>
<dbReference type="Gene3D" id="4.10.400.10">
    <property type="entry name" value="Low-density Lipoprotein Receptor"/>
    <property type="match status" value="1"/>
</dbReference>
<dbReference type="PROSITE" id="PS00135">
    <property type="entry name" value="TRYPSIN_SER"/>
    <property type="match status" value="1"/>
</dbReference>
<dbReference type="SMART" id="SM00192">
    <property type="entry name" value="LDLa"/>
    <property type="match status" value="1"/>
</dbReference>
<evidence type="ECO:0000256" key="3">
    <source>
        <dbReference type="ARBA" id="ARBA00022737"/>
    </source>
</evidence>
<dbReference type="InterPro" id="IPR033116">
    <property type="entry name" value="TRYPSIN_SER"/>
</dbReference>
<dbReference type="InterPro" id="IPR023415">
    <property type="entry name" value="LDLR_class-A_CS"/>
</dbReference>
<dbReference type="GO" id="GO:0004252">
    <property type="term" value="F:serine-type endopeptidase activity"/>
    <property type="evidence" value="ECO:0007669"/>
    <property type="project" value="InterPro"/>
</dbReference>
<feature type="transmembrane region" description="Helical" evidence="11">
    <location>
        <begin position="714"/>
        <end position="738"/>
    </location>
</feature>
<dbReference type="Gene3D" id="2.40.10.10">
    <property type="entry name" value="Trypsin-like serine proteases"/>
    <property type="match status" value="1"/>
</dbReference>
<keyword evidence="12" id="KW-0732">Signal</keyword>
<feature type="chain" id="PRO_5040496850" evidence="12">
    <location>
        <begin position="20"/>
        <end position="776"/>
    </location>
</feature>
<dbReference type="PANTHER" id="PTHR24252">
    <property type="entry name" value="ACROSIN-RELATED"/>
    <property type="match status" value="1"/>
</dbReference>
<dbReference type="InterPro" id="IPR000859">
    <property type="entry name" value="CUB_dom"/>
</dbReference>
<evidence type="ECO:0000259" key="13">
    <source>
        <dbReference type="PROSITE" id="PS01180"/>
    </source>
</evidence>
<dbReference type="PROSITE" id="PS50948">
    <property type="entry name" value="PAN"/>
    <property type="match status" value="1"/>
</dbReference>
<gene>
    <name evidence="16" type="ORF">HOLleu_18608</name>
</gene>
<evidence type="ECO:0000256" key="12">
    <source>
        <dbReference type="SAM" id="SignalP"/>
    </source>
</evidence>
<dbReference type="GO" id="GO:0007599">
    <property type="term" value="P:hemostasis"/>
    <property type="evidence" value="ECO:0007669"/>
    <property type="project" value="UniProtKB-KW"/>
</dbReference>
<keyword evidence="3" id="KW-0677">Repeat</keyword>
<feature type="domain" description="Apple" evidence="15">
    <location>
        <begin position="322"/>
        <end position="408"/>
    </location>
</feature>
<evidence type="ECO:0000256" key="5">
    <source>
        <dbReference type="ARBA" id="ARBA00022825"/>
    </source>
</evidence>
<dbReference type="Pfam" id="PF00431">
    <property type="entry name" value="CUB"/>
    <property type="match status" value="1"/>
</dbReference>
<keyword evidence="11" id="KW-1133">Transmembrane helix</keyword>
<feature type="domain" description="Peptidase S1" evidence="14">
    <location>
        <begin position="39"/>
        <end position="276"/>
    </location>
</feature>
<evidence type="ECO:0000259" key="14">
    <source>
        <dbReference type="PROSITE" id="PS50240"/>
    </source>
</evidence>
<evidence type="ECO:0000313" key="17">
    <source>
        <dbReference type="Proteomes" id="UP001152320"/>
    </source>
</evidence>
<feature type="domain" description="CUB" evidence="13">
    <location>
        <begin position="535"/>
        <end position="654"/>
    </location>
</feature>
<proteinExistence type="predicted"/>
<keyword evidence="17" id="KW-1185">Reference proteome</keyword>
<evidence type="ECO:0000313" key="16">
    <source>
        <dbReference type="EMBL" id="KAJ8037717.1"/>
    </source>
</evidence>
<name>A0A9Q1C3J1_HOLLE</name>
<dbReference type="PROSITE" id="PS01209">
    <property type="entry name" value="LDLRA_1"/>
    <property type="match status" value="1"/>
</dbReference>
<dbReference type="PROSITE" id="PS50068">
    <property type="entry name" value="LDLRA_2"/>
    <property type="match status" value="1"/>
</dbReference>
<feature type="region of interest" description="Disordered" evidence="10">
    <location>
        <begin position="672"/>
        <end position="701"/>
    </location>
</feature>
<dbReference type="FunFam" id="2.40.10.10:FF:000003">
    <property type="entry name" value="Transmembrane serine protease 3"/>
    <property type="match status" value="1"/>
</dbReference>
<dbReference type="Proteomes" id="UP001152320">
    <property type="component" value="Chromosome 8"/>
</dbReference>
<dbReference type="InterPro" id="IPR001254">
    <property type="entry name" value="Trypsin_dom"/>
</dbReference>
<organism evidence="16 17">
    <name type="scientific">Holothuria leucospilota</name>
    <name type="common">Black long sea cucumber</name>
    <name type="synonym">Mertensiothuria leucospilota</name>
    <dbReference type="NCBI Taxonomy" id="206669"/>
    <lineage>
        <taxon>Eukaryota</taxon>
        <taxon>Metazoa</taxon>
        <taxon>Echinodermata</taxon>
        <taxon>Eleutherozoa</taxon>
        <taxon>Echinozoa</taxon>
        <taxon>Holothuroidea</taxon>
        <taxon>Aspidochirotacea</taxon>
        <taxon>Aspidochirotida</taxon>
        <taxon>Holothuriidae</taxon>
        <taxon>Holothuria</taxon>
    </lineage>
</organism>
<dbReference type="OrthoDB" id="10051896at2759"/>
<feature type="disulfide bond" evidence="7">
    <location>
        <begin position="535"/>
        <end position="562"/>
    </location>
</feature>
<evidence type="ECO:0000256" key="4">
    <source>
        <dbReference type="ARBA" id="ARBA00022801"/>
    </source>
</evidence>
<evidence type="ECO:0000259" key="15">
    <source>
        <dbReference type="PROSITE" id="PS50948"/>
    </source>
</evidence>
<reference evidence="16" key="1">
    <citation type="submission" date="2021-10" db="EMBL/GenBank/DDBJ databases">
        <title>Tropical sea cucumber genome reveals ecological adaptation and Cuvierian tubules defense mechanism.</title>
        <authorList>
            <person name="Chen T."/>
        </authorList>
    </citation>
    <scope>NUCLEOTIDE SEQUENCE</scope>
    <source>
        <strain evidence="16">Nanhai2018</strain>
        <tissue evidence="16">Muscle</tissue>
    </source>
</reference>
<dbReference type="InterPro" id="IPR002172">
    <property type="entry name" value="LDrepeatLR_classA_rpt"/>
</dbReference>
<dbReference type="InterPro" id="IPR035914">
    <property type="entry name" value="Sperma_CUB_dom_sf"/>
</dbReference>
<feature type="disulfide bond" evidence="8">
    <location>
        <begin position="295"/>
        <end position="313"/>
    </location>
</feature>
<feature type="compositionally biased region" description="Low complexity" evidence="10">
    <location>
        <begin position="672"/>
        <end position="693"/>
    </location>
</feature>
<dbReference type="InterPro" id="IPR001314">
    <property type="entry name" value="Peptidase_S1A"/>
</dbReference>
<keyword evidence="4 9" id="KW-0378">Hydrolase</keyword>
<keyword evidence="5 9" id="KW-0720">Serine protease</keyword>
<dbReference type="InterPro" id="IPR018114">
    <property type="entry name" value="TRYPSIN_HIS"/>
</dbReference>
<dbReference type="SMART" id="SM00020">
    <property type="entry name" value="Tryp_SPc"/>
    <property type="match status" value="1"/>
</dbReference>
<dbReference type="SMART" id="SM00042">
    <property type="entry name" value="CUB"/>
    <property type="match status" value="1"/>
</dbReference>
<dbReference type="SUPFAM" id="SSF49854">
    <property type="entry name" value="Spermadhesin, CUB domain"/>
    <property type="match status" value="1"/>
</dbReference>
<dbReference type="Pfam" id="PF00057">
    <property type="entry name" value="Ldl_recept_a"/>
    <property type="match status" value="1"/>
</dbReference>
<dbReference type="PROSITE" id="PS00134">
    <property type="entry name" value="TRYPSIN_HIS"/>
    <property type="match status" value="1"/>
</dbReference>
<dbReference type="CDD" id="cd00190">
    <property type="entry name" value="Tryp_SPc"/>
    <property type="match status" value="1"/>
</dbReference>
<keyword evidence="2" id="KW-0356">Hemostasis</keyword>
<evidence type="ECO:0000256" key="7">
    <source>
        <dbReference type="PROSITE-ProRule" id="PRU00059"/>
    </source>
</evidence>
<dbReference type="InterPro" id="IPR003609">
    <property type="entry name" value="Pan_app"/>
</dbReference>
<dbReference type="PRINTS" id="PR00722">
    <property type="entry name" value="CHYMOTRYPSIN"/>
</dbReference>
<dbReference type="AlphaFoldDB" id="A0A9Q1C3J1"/>
<evidence type="ECO:0000256" key="1">
    <source>
        <dbReference type="ARBA" id="ARBA00022670"/>
    </source>
</evidence>
<sequence>MTSLRVFLLTLTLLNGALSQIDYSECGKQRDGLEPEIKIVGGKEAQPGEYPWQAALYRFDRRICGATVIHPYWIVTAAHCVDVINDPPIFDYLVGSNSISKFNESQYYQFRETQEVYVHPNYRLESSDYDIALMKMSTPFEWDDDGYVYPACVPSADMDPDFSEGTQSVITGWGATREGGPQSDMLNEVTVPVVSQAECNASYEGEISDYMICAGLPEGGKDSCQGDSGGPMVAFKDGLWYLIGVVSWGTGCAREGYPGVYARVTSFADWIEPIFSGGVPDGMPVGQCPDEDFQCSGGICITDSWRCDGYRDCYYSTDESYCESALKAFDVFMDKSISENSPEQLVFKGEDSNACAMRCLEQPSPPCLAFDVLDELDENNQTQCILALGDYITDNQTEGRLHFVRSPVDEPGSVLTSALGTILTPAYSIDTMSVDPGVVRWTISINGNEYNHLVFNFISVKAQNDPSSCDDIATQNLVVIRPEAGNADGTITQCLSQVELDVDYELEDEDAVLELYSHDPLTYGFVVDYRASWFCDSVETMAPGYLLSPRYGIGEYPRNVRCRSRIQAPMGQRVHLEVEFFRIEFNGNIQGFCPSDWDTLTIYDGPDDTADRLGKYCGDLIPSEFWSTSDSMYIVFKSDSSAQETGYKLNYYFVAETNDTESYTTHMLLETSTPTVEPFSTPTEEPSSSSSKPEMTETEKQIQDLEDSLKAYKIGISAVMMIGTMLVGVLIASIVTISRRENANMKKMEHDEKNGSNSSGSLNEAFDSSEAPIEEP</sequence>
<keyword evidence="1 9" id="KW-0645">Protease</keyword>
<feature type="region of interest" description="Disordered" evidence="10">
    <location>
        <begin position="746"/>
        <end position="776"/>
    </location>
</feature>
<dbReference type="InterPro" id="IPR043504">
    <property type="entry name" value="Peptidase_S1_PA_chymotrypsin"/>
</dbReference>
<keyword evidence="11" id="KW-0472">Membrane</keyword>
<accession>A0A9Q1C3J1</accession>
<evidence type="ECO:0000256" key="10">
    <source>
        <dbReference type="SAM" id="MobiDB-lite"/>
    </source>
</evidence>
<dbReference type="EMBL" id="JAIZAY010000008">
    <property type="protein sequence ID" value="KAJ8037717.1"/>
    <property type="molecule type" value="Genomic_DNA"/>
</dbReference>
<keyword evidence="11 16" id="KW-0812">Transmembrane</keyword>
<comment type="caution">
    <text evidence="16">The sequence shown here is derived from an EMBL/GenBank/DDBJ whole genome shotgun (WGS) entry which is preliminary data.</text>
</comment>
<feature type="disulfide bond" evidence="8">
    <location>
        <begin position="307"/>
        <end position="322"/>
    </location>
</feature>
<keyword evidence="6 8" id="KW-1015">Disulfide bond</keyword>
<comment type="caution">
    <text evidence="7">Lacks conserved residue(s) required for the propagation of feature annotation.</text>
</comment>
<dbReference type="InterPro" id="IPR009003">
    <property type="entry name" value="Peptidase_S1_PA"/>
</dbReference>
<evidence type="ECO:0000256" key="2">
    <source>
        <dbReference type="ARBA" id="ARBA00022696"/>
    </source>
</evidence>
<feature type="disulfide bond" evidence="8">
    <location>
        <begin position="288"/>
        <end position="300"/>
    </location>
</feature>
<dbReference type="CDD" id="cd00041">
    <property type="entry name" value="CUB"/>
    <property type="match status" value="1"/>
</dbReference>
<dbReference type="PROSITE" id="PS50240">
    <property type="entry name" value="TRYPSIN_DOM"/>
    <property type="match status" value="1"/>
</dbReference>
<dbReference type="CDD" id="cd00112">
    <property type="entry name" value="LDLa"/>
    <property type="match status" value="1"/>
</dbReference>
<protein>
    <submittedName>
        <fullName evidence="16">Transmembrane protease serine 2</fullName>
    </submittedName>
</protein>
<evidence type="ECO:0000256" key="11">
    <source>
        <dbReference type="SAM" id="Phobius"/>
    </source>
</evidence>
<dbReference type="PROSITE" id="PS01180">
    <property type="entry name" value="CUB"/>
    <property type="match status" value="1"/>
</dbReference>
<dbReference type="InterPro" id="IPR036055">
    <property type="entry name" value="LDL_receptor-like_sf"/>
</dbReference>
<dbReference type="Pfam" id="PF00089">
    <property type="entry name" value="Trypsin"/>
    <property type="match status" value="1"/>
</dbReference>
<dbReference type="SUPFAM" id="SSF50494">
    <property type="entry name" value="Trypsin-like serine proteases"/>
    <property type="match status" value="1"/>
</dbReference>
<evidence type="ECO:0000256" key="8">
    <source>
        <dbReference type="PROSITE-ProRule" id="PRU00124"/>
    </source>
</evidence>
<evidence type="ECO:0000256" key="9">
    <source>
        <dbReference type="RuleBase" id="RU363034"/>
    </source>
</evidence>
<dbReference type="SUPFAM" id="SSF57424">
    <property type="entry name" value="LDL receptor-like module"/>
    <property type="match status" value="1"/>
</dbReference>